<reference evidence="2 3" key="1">
    <citation type="submission" date="2016-09" db="EMBL/GenBank/DDBJ databases">
        <title>Complete genome sequence of the Lysinibacillus sphaericus LMG 22257, a specie of Bacillus with ureolytic activity that can effectively biodeposit calcium carbonate.</title>
        <authorList>
            <person name="Yan W."/>
        </authorList>
    </citation>
    <scope>NUCLEOTIDE SEQUENCE [LARGE SCALE GENOMIC DNA]</scope>
    <source>
        <strain evidence="2 3">LMG 22257</strain>
    </source>
</reference>
<sequence>MKNLRQIVTKAVVAKGKKRTESKETLCPPNKPTSILGCWVINHTHQARKSGKYVEVSGKFDVNVWYSHSNHSKTSVFTETISYKDRIRLHYRDEPTSRHEEVLVNVIQHPNCTEAIISKCGEKFVICVERELIAEVIGETKICVTVHPHTFEEEWPIRDESSSHHHGQHHDHKDKHQDHGKGHGHGHKDDHHHGHGRKD</sequence>
<dbReference type="AlphaFoldDB" id="A0A1D8JHP2"/>
<dbReference type="KEGG" id="surl:BI350_12115"/>
<evidence type="ECO:0000313" key="2">
    <source>
        <dbReference type="EMBL" id="AOV08203.1"/>
    </source>
</evidence>
<dbReference type="EMBL" id="CP017560">
    <property type="protein sequence ID" value="AOV08203.1"/>
    <property type="molecule type" value="Genomic_DNA"/>
</dbReference>
<dbReference type="InterPro" id="IPR018901">
    <property type="entry name" value="Spore_coat_CotE"/>
</dbReference>
<keyword evidence="2" id="KW-0167">Capsid protein</keyword>
<name>A0A1D8JHP2_9BACL</name>
<gene>
    <name evidence="2" type="ORF">BI350_12115</name>
</gene>
<dbReference type="Pfam" id="PF10628">
    <property type="entry name" value="CotE"/>
    <property type="match status" value="1"/>
</dbReference>
<keyword evidence="3" id="KW-1185">Reference proteome</keyword>
<protein>
    <submittedName>
        <fullName evidence="2">Spore coat protein</fullName>
    </submittedName>
</protein>
<organism evidence="2 3">
    <name type="scientific">Sporosarcina ureilytica</name>
    <dbReference type="NCBI Taxonomy" id="298596"/>
    <lineage>
        <taxon>Bacteria</taxon>
        <taxon>Bacillati</taxon>
        <taxon>Bacillota</taxon>
        <taxon>Bacilli</taxon>
        <taxon>Bacillales</taxon>
        <taxon>Caryophanaceae</taxon>
        <taxon>Sporosarcina</taxon>
    </lineage>
</organism>
<evidence type="ECO:0000256" key="1">
    <source>
        <dbReference type="SAM" id="MobiDB-lite"/>
    </source>
</evidence>
<evidence type="ECO:0000313" key="3">
    <source>
        <dbReference type="Proteomes" id="UP000185746"/>
    </source>
</evidence>
<feature type="region of interest" description="Disordered" evidence="1">
    <location>
        <begin position="158"/>
        <end position="199"/>
    </location>
</feature>
<accession>A0A1D8JHP2</accession>
<proteinExistence type="predicted"/>
<dbReference type="Proteomes" id="UP000185746">
    <property type="component" value="Chromosome"/>
</dbReference>
<feature type="compositionally biased region" description="Basic residues" evidence="1">
    <location>
        <begin position="164"/>
        <end position="173"/>
    </location>
</feature>
<keyword evidence="2" id="KW-0946">Virion</keyword>
<feature type="compositionally biased region" description="Basic and acidic residues" evidence="1">
    <location>
        <begin position="174"/>
        <end position="192"/>
    </location>
</feature>